<keyword evidence="2" id="KW-1185">Reference proteome</keyword>
<dbReference type="AlphaFoldDB" id="A0A7Z0AAG8"/>
<dbReference type="InterPro" id="IPR049979">
    <property type="entry name" value="Cys_resp_CS_actino"/>
</dbReference>
<reference evidence="1 2" key="1">
    <citation type="submission" date="2020-07" db="EMBL/GenBank/DDBJ databases">
        <title>Sequencing the genomes of 1000 actinobacteria strains.</title>
        <authorList>
            <person name="Klenk H.-P."/>
        </authorList>
    </citation>
    <scope>NUCLEOTIDE SEQUENCE [LARGE SCALE GENOMIC DNA]</scope>
    <source>
        <strain evidence="1 2">DSM 26341</strain>
    </source>
</reference>
<comment type="caution">
    <text evidence="1">The sequence shown here is derived from an EMBL/GenBank/DDBJ whole genome shotgun (WGS) entry which is preliminary data.</text>
</comment>
<name>A0A7Z0AAG8_9MICO</name>
<dbReference type="Proteomes" id="UP000539111">
    <property type="component" value="Unassembled WGS sequence"/>
</dbReference>
<evidence type="ECO:0000313" key="2">
    <source>
        <dbReference type="Proteomes" id="UP000539111"/>
    </source>
</evidence>
<dbReference type="RefSeq" id="WP_342354654.1">
    <property type="nucleotide sequence ID" value="NZ_JACBZP010000001.1"/>
</dbReference>
<evidence type="ECO:0000313" key="1">
    <source>
        <dbReference type="EMBL" id="NYI67394.1"/>
    </source>
</evidence>
<organism evidence="1 2">
    <name type="scientific">Spelaeicoccus albus</name>
    <dbReference type="NCBI Taxonomy" id="1280376"/>
    <lineage>
        <taxon>Bacteria</taxon>
        <taxon>Bacillati</taxon>
        <taxon>Actinomycetota</taxon>
        <taxon>Actinomycetes</taxon>
        <taxon>Micrococcales</taxon>
        <taxon>Brevibacteriaceae</taxon>
        <taxon>Spelaeicoccus</taxon>
    </lineage>
</organism>
<accession>A0A7Z0AAG8</accession>
<gene>
    <name evidence="1" type="ORF">BJY26_001700</name>
</gene>
<dbReference type="NCBIfam" id="NF042934">
    <property type="entry name" value="cis_reg_atten"/>
    <property type="match status" value="1"/>
</dbReference>
<protein>
    <submittedName>
        <fullName evidence="1">Uncharacterized protein</fullName>
    </submittedName>
</protein>
<proteinExistence type="predicted"/>
<dbReference type="EMBL" id="JACBZP010000001">
    <property type="protein sequence ID" value="NYI67394.1"/>
    <property type="molecule type" value="Genomic_DNA"/>
</dbReference>
<sequence>MTSGTWSLWTRLHVDLMRVASNLMCRPSLRSLRLR</sequence>